<evidence type="ECO:0000256" key="2">
    <source>
        <dbReference type="SAM" id="Phobius"/>
    </source>
</evidence>
<feature type="compositionally biased region" description="Basic and acidic residues" evidence="1">
    <location>
        <begin position="432"/>
        <end position="442"/>
    </location>
</feature>
<organism evidence="3 4">
    <name type="scientific">Sinosporangium album</name>
    <dbReference type="NCBI Taxonomy" id="504805"/>
    <lineage>
        <taxon>Bacteria</taxon>
        <taxon>Bacillati</taxon>
        <taxon>Actinomycetota</taxon>
        <taxon>Actinomycetes</taxon>
        <taxon>Streptosporangiales</taxon>
        <taxon>Streptosporangiaceae</taxon>
        <taxon>Sinosporangium</taxon>
    </lineage>
</organism>
<dbReference type="Gene3D" id="1.20.140.160">
    <property type="match status" value="1"/>
</dbReference>
<feature type="compositionally biased region" description="Basic residues" evidence="1">
    <location>
        <begin position="457"/>
        <end position="468"/>
    </location>
</feature>
<feature type="region of interest" description="Disordered" evidence="1">
    <location>
        <begin position="283"/>
        <end position="379"/>
    </location>
</feature>
<dbReference type="GO" id="GO:0000428">
    <property type="term" value="C:DNA-directed RNA polymerase complex"/>
    <property type="evidence" value="ECO:0007669"/>
    <property type="project" value="UniProtKB-KW"/>
</dbReference>
<protein>
    <submittedName>
        <fullName evidence="3">DNA-directed RNA polymerase specialized sigma subunit, sigma24 family</fullName>
    </submittedName>
</protein>
<feature type="transmembrane region" description="Helical" evidence="2">
    <location>
        <begin position="478"/>
        <end position="503"/>
    </location>
</feature>
<proteinExistence type="predicted"/>
<reference evidence="3 4" key="1">
    <citation type="submission" date="2016-10" db="EMBL/GenBank/DDBJ databases">
        <authorList>
            <person name="de Groot N.N."/>
        </authorList>
    </citation>
    <scope>NUCLEOTIDE SEQUENCE [LARGE SCALE GENOMIC DNA]</scope>
    <source>
        <strain evidence="3 4">CPCC 201354</strain>
    </source>
</reference>
<evidence type="ECO:0000313" key="4">
    <source>
        <dbReference type="Proteomes" id="UP000198923"/>
    </source>
</evidence>
<feature type="compositionally biased region" description="Low complexity" evidence="1">
    <location>
        <begin position="351"/>
        <end position="364"/>
    </location>
</feature>
<keyword evidence="4" id="KW-1185">Reference proteome</keyword>
<sequence length="505" mass="52744">MAHPLTGRRSRGDLIAELYDRHGTGLFAYCLDQLGDPDTAAEALLAVFANLPPAEPPRASLYAAARREILRRDVVRAPTTVDPLADPANALVERTLAELRPHQREVLLLTIVCGLTTGELGWVLDVASDTADELTLSACHSFTQAVTAALTSAAATPRLPQRVAEIYGALGVASIRDTLACLPWSAPPAYLRAELLRALGGSAVGDRAAWGSAAGGSAAGHGGVGGTRPAAPFPPRSSVYVKSLWPTTAVWPLPLSDNDPATSTALFPADLVIPPPFPRAFRHDAATEPLPRYTERDPLGYRRHQPAPRARHRKPDPLPDPVGWAPVGSAPVGSAPVGSDTPGPGRPFVLSAPVPADVLDAPDSAAPPPGVAPSGRAAPSASLFTPPVYILPPQEHELAAAQSPSAPDNTSAHARHTAPGAPSAATAPGPRAAEEAAAKDGAAEQVRPGAPEGPLHRSSRARSRRGKPLKPGEHRFDWTWEIIGFAICIAIALIVFFSVPMIVNP</sequence>
<dbReference type="OrthoDB" id="3543253at2"/>
<gene>
    <name evidence="3" type="ORF">SAMN05421505_12235</name>
</gene>
<keyword evidence="3" id="KW-0804">Transcription</keyword>
<feature type="compositionally biased region" description="Low complexity" evidence="1">
    <location>
        <begin position="418"/>
        <end position="431"/>
    </location>
</feature>
<keyword evidence="2" id="KW-0472">Membrane</keyword>
<dbReference type="STRING" id="504805.SAMN05421505_12235"/>
<dbReference type="Proteomes" id="UP000198923">
    <property type="component" value="Unassembled WGS sequence"/>
</dbReference>
<keyword evidence="2" id="KW-1133">Transmembrane helix</keyword>
<dbReference type="RefSeq" id="WP_093172607.1">
    <property type="nucleotide sequence ID" value="NZ_FNCN01000022.1"/>
</dbReference>
<evidence type="ECO:0000256" key="1">
    <source>
        <dbReference type="SAM" id="MobiDB-lite"/>
    </source>
</evidence>
<feature type="region of interest" description="Disordered" evidence="1">
    <location>
        <begin position="399"/>
        <end position="471"/>
    </location>
</feature>
<dbReference type="EMBL" id="FNCN01000022">
    <property type="protein sequence ID" value="SDH76648.1"/>
    <property type="molecule type" value="Genomic_DNA"/>
</dbReference>
<feature type="compositionally biased region" description="Basic residues" evidence="1">
    <location>
        <begin position="301"/>
        <end position="314"/>
    </location>
</feature>
<keyword evidence="3" id="KW-0240">DNA-directed RNA polymerase</keyword>
<dbReference type="AlphaFoldDB" id="A0A1G8F3H1"/>
<evidence type="ECO:0000313" key="3">
    <source>
        <dbReference type="EMBL" id="SDH76648.1"/>
    </source>
</evidence>
<keyword evidence="2" id="KW-0812">Transmembrane</keyword>
<accession>A0A1G8F3H1</accession>
<feature type="compositionally biased region" description="Polar residues" evidence="1">
    <location>
        <begin position="402"/>
        <end position="412"/>
    </location>
</feature>
<name>A0A1G8F3H1_9ACTN</name>